<dbReference type="Proteomes" id="UP000266258">
    <property type="component" value="Unassembled WGS sequence"/>
</dbReference>
<accession>A0A3A1XZI8</accession>
<feature type="transmembrane region" description="Helical" evidence="7">
    <location>
        <begin position="12"/>
        <end position="34"/>
    </location>
</feature>
<keyword evidence="6 7" id="KW-0739">Sodium transport</keyword>
<evidence type="ECO:0000313" key="8">
    <source>
        <dbReference type="EMBL" id="RIY31403.1"/>
    </source>
</evidence>
<feature type="transmembrane region" description="Helical" evidence="7">
    <location>
        <begin position="182"/>
        <end position="198"/>
    </location>
</feature>
<feature type="transmembrane region" description="Helical" evidence="7">
    <location>
        <begin position="122"/>
        <end position="145"/>
    </location>
</feature>
<feature type="transmembrane region" description="Helical" evidence="7">
    <location>
        <begin position="366"/>
        <end position="388"/>
    </location>
</feature>
<feature type="transmembrane region" description="Helical" evidence="7">
    <location>
        <begin position="210"/>
        <end position="240"/>
    </location>
</feature>
<feature type="transmembrane region" description="Helical" evidence="7">
    <location>
        <begin position="260"/>
        <end position="279"/>
    </location>
</feature>
<dbReference type="EMBL" id="NRJH01000069">
    <property type="protein sequence ID" value="RIY31403.1"/>
    <property type="molecule type" value="Genomic_DNA"/>
</dbReference>
<keyword evidence="4 7" id="KW-1133">Transmembrane helix</keyword>
<evidence type="ECO:0000256" key="4">
    <source>
        <dbReference type="ARBA" id="ARBA00022989"/>
    </source>
</evidence>
<keyword evidence="7" id="KW-0915">Sodium</keyword>
<dbReference type="NCBIfam" id="NF007112">
    <property type="entry name" value="PRK09561.1"/>
    <property type="match status" value="1"/>
</dbReference>
<comment type="catalytic activity">
    <reaction evidence="7">
        <text>Na(+)(in) + 2 H(+)(out) = Na(+)(out) + 2 H(+)(in)</text>
        <dbReference type="Rhea" id="RHEA:29251"/>
        <dbReference type="ChEBI" id="CHEBI:15378"/>
        <dbReference type="ChEBI" id="CHEBI:29101"/>
    </reaction>
</comment>
<keyword evidence="5 7" id="KW-0472">Membrane</keyword>
<evidence type="ECO:0000313" key="9">
    <source>
        <dbReference type="Proteomes" id="UP000266258"/>
    </source>
</evidence>
<evidence type="ECO:0000256" key="6">
    <source>
        <dbReference type="ARBA" id="ARBA00023201"/>
    </source>
</evidence>
<feature type="transmembrane region" description="Helical" evidence="7">
    <location>
        <begin position="97"/>
        <end position="116"/>
    </location>
</feature>
<feature type="transmembrane region" description="Helical" evidence="7">
    <location>
        <begin position="54"/>
        <end position="76"/>
    </location>
</feature>
<dbReference type="GO" id="GO:0005886">
    <property type="term" value="C:plasma membrane"/>
    <property type="evidence" value="ECO:0007669"/>
    <property type="project" value="UniProtKB-SubCell"/>
</dbReference>
<keyword evidence="2 7" id="KW-1003">Cell membrane</keyword>
<dbReference type="InterPro" id="IPR023171">
    <property type="entry name" value="Na/H_antiporter_dom_sf"/>
</dbReference>
<comment type="similarity">
    <text evidence="7">Belongs to the NhaA Na(+)/H(+) (TC 2.A.33) antiporter family.</text>
</comment>
<gene>
    <name evidence="7 8" type="primary">nhaA</name>
    <name evidence="8" type="ORF">CJP74_07385</name>
</gene>
<feature type="transmembrane region" description="Helical" evidence="7">
    <location>
        <begin position="157"/>
        <end position="176"/>
    </location>
</feature>
<dbReference type="OrthoDB" id="9808135at2"/>
<feature type="transmembrane region" description="Helical" evidence="7">
    <location>
        <begin position="332"/>
        <end position="354"/>
    </location>
</feature>
<dbReference type="InterPro" id="IPR004670">
    <property type="entry name" value="NhaA"/>
</dbReference>
<dbReference type="PANTHER" id="PTHR30341">
    <property type="entry name" value="SODIUM ION/PROTON ANTIPORTER NHAA-RELATED"/>
    <property type="match status" value="1"/>
</dbReference>
<dbReference type="PANTHER" id="PTHR30341:SF0">
    <property type="entry name" value="NA(+)_H(+) ANTIPORTER NHAA"/>
    <property type="match status" value="1"/>
</dbReference>
<feature type="transmembrane region" description="Helical" evidence="7">
    <location>
        <begin position="291"/>
        <end position="312"/>
    </location>
</feature>
<evidence type="ECO:0000256" key="3">
    <source>
        <dbReference type="ARBA" id="ARBA00022692"/>
    </source>
</evidence>
<evidence type="ECO:0000256" key="7">
    <source>
        <dbReference type="HAMAP-Rule" id="MF_01844"/>
    </source>
</evidence>
<dbReference type="HAMAP" id="MF_01844">
    <property type="entry name" value="NhaA"/>
    <property type="match status" value="1"/>
</dbReference>
<keyword evidence="7" id="KW-0406">Ion transport</keyword>
<comment type="subcellular location">
    <subcellularLocation>
        <location evidence="1">Cell inner membrane</location>
        <topology evidence="1">Multi-pass membrane protein</topology>
    </subcellularLocation>
    <subcellularLocation>
        <location evidence="7">Cell membrane</location>
        <topology evidence="7">Multi-pass membrane protein</topology>
    </subcellularLocation>
</comment>
<keyword evidence="9" id="KW-1185">Reference proteome</keyword>
<comment type="caution">
    <text evidence="8">The sequence shown here is derived from an EMBL/GenBank/DDBJ whole genome shotgun (WGS) entry which is preliminary data.</text>
</comment>
<proteinExistence type="inferred from homology"/>
<organism evidence="8 9">
    <name type="scientific">Psittacicella melopsittaci</name>
    <dbReference type="NCBI Taxonomy" id="2028576"/>
    <lineage>
        <taxon>Bacteria</taxon>
        <taxon>Pseudomonadati</taxon>
        <taxon>Pseudomonadota</taxon>
        <taxon>Gammaproteobacteria</taxon>
        <taxon>Pasteurellales</taxon>
        <taxon>Psittacicellaceae</taxon>
        <taxon>Psittacicella</taxon>
    </lineage>
</organism>
<evidence type="ECO:0000256" key="2">
    <source>
        <dbReference type="ARBA" id="ARBA00022475"/>
    </source>
</evidence>
<keyword evidence="3 7" id="KW-0812">Transmembrane</keyword>
<reference evidence="8 9" key="1">
    <citation type="submission" date="2017-08" db="EMBL/GenBank/DDBJ databases">
        <title>Reclassification of Bisgaard taxon 37 and 44.</title>
        <authorList>
            <person name="Christensen H."/>
        </authorList>
    </citation>
    <scope>NUCLEOTIDE SEQUENCE [LARGE SCALE GENOMIC DNA]</scope>
    <source>
        <strain evidence="8 9">B96_4</strain>
    </source>
</reference>
<dbReference type="GO" id="GO:0015385">
    <property type="term" value="F:sodium:proton antiporter activity"/>
    <property type="evidence" value="ECO:0007669"/>
    <property type="project" value="UniProtKB-UniRule"/>
</dbReference>
<protein>
    <recommendedName>
        <fullName evidence="7">Na(+)/H(+) antiporter NhaA</fullName>
    </recommendedName>
    <alternativeName>
        <fullName evidence="7">Sodium/proton antiporter NhaA</fullName>
    </alternativeName>
</protein>
<dbReference type="Gene3D" id="1.20.1530.10">
    <property type="entry name" value="Na+/H+ antiporter like domain"/>
    <property type="match status" value="1"/>
</dbReference>
<keyword evidence="7" id="KW-0813">Transport</keyword>
<comment type="function">
    <text evidence="7">Na(+)/H(+) antiporter that extrudes sodium in exchange for external protons.</text>
</comment>
<dbReference type="GO" id="GO:0006885">
    <property type="term" value="P:regulation of pH"/>
    <property type="evidence" value="ECO:0007669"/>
    <property type="project" value="UniProtKB-UniRule"/>
</dbReference>
<sequence length="400" mass="43585">MRKFKHFFSNEAAGGIVLIICAALALIVANIPSLQAIYNKFLHFYIDVSIGSFSFIHLSFEHFVNDALMAIFFITVAIEIKHEMLHGHLSTFKQASFPFFGALGGMVVPILIYFAITFHDPALIHGAAIPMATDIAFAIGVLSLLGKLVPPAMKVFLLALAVIDDLGAIIVIAIFYTTDLSFTHLGIGVLALVAMFVLNRYLNVRAITPYALLGIITWYCFLHSGVHATIAGVLTGFLLPNRDINGVNPSNSVLTYFSPYVKWLIIPIFAFVNSGVSLGDVSNAIGDNLHLILGIFAGLFIGKPVGVFLFTYVASKLGITQKPQSMTWDMTFFVGIICGIGFTMSIFIVNLSFPGVTMEERTHIDIARLSILGTSTIAAVVGLVLTRWNLLKHNKKLNKA</sequence>
<keyword evidence="7" id="KW-0050">Antiport</keyword>
<dbReference type="AlphaFoldDB" id="A0A3A1XZI8"/>
<dbReference type="Pfam" id="PF06965">
    <property type="entry name" value="Na_H_antiport_1"/>
    <property type="match status" value="1"/>
</dbReference>
<name>A0A3A1XZI8_9GAMM</name>
<evidence type="ECO:0000256" key="1">
    <source>
        <dbReference type="ARBA" id="ARBA00004429"/>
    </source>
</evidence>
<evidence type="ECO:0000256" key="5">
    <source>
        <dbReference type="ARBA" id="ARBA00023136"/>
    </source>
</evidence>
<dbReference type="NCBIfam" id="TIGR00773">
    <property type="entry name" value="NhaA"/>
    <property type="match status" value="1"/>
</dbReference>
<dbReference type="RefSeq" id="WP_119497821.1">
    <property type="nucleotide sequence ID" value="NZ_NRJH01000069.1"/>
</dbReference>